<comment type="caution">
    <text evidence="3">The sequence shown here is derived from an EMBL/GenBank/DDBJ whole genome shotgun (WGS) entry which is preliminary data.</text>
</comment>
<keyword evidence="4" id="KW-1185">Reference proteome</keyword>
<keyword evidence="2" id="KW-0812">Transmembrane</keyword>
<proteinExistence type="predicted"/>
<organism evidence="3 4">
    <name type="scientific">Mikania micrantha</name>
    <name type="common">bitter vine</name>
    <dbReference type="NCBI Taxonomy" id="192012"/>
    <lineage>
        <taxon>Eukaryota</taxon>
        <taxon>Viridiplantae</taxon>
        <taxon>Streptophyta</taxon>
        <taxon>Embryophyta</taxon>
        <taxon>Tracheophyta</taxon>
        <taxon>Spermatophyta</taxon>
        <taxon>Magnoliopsida</taxon>
        <taxon>eudicotyledons</taxon>
        <taxon>Gunneridae</taxon>
        <taxon>Pentapetalae</taxon>
        <taxon>asterids</taxon>
        <taxon>campanulids</taxon>
        <taxon>Asterales</taxon>
        <taxon>Asteraceae</taxon>
        <taxon>Asteroideae</taxon>
        <taxon>Heliantheae alliance</taxon>
        <taxon>Eupatorieae</taxon>
        <taxon>Mikania</taxon>
    </lineage>
</organism>
<feature type="transmembrane region" description="Helical" evidence="2">
    <location>
        <begin position="31"/>
        <end position="49"/>
    </location>
</feature>
<evidence type="ECO:0000313" key="3">
    <source>
        <dbReference type="EMBL" id="KAD4384733.1"/>
    </source>
</evidence>
<dbReference type="AlphaFoldDB" id="A0A5N6N4H8"/>
<dbReference type="Proteomes" id="UP000326396">
    <property type="component" value="Linkage Group LG3"/>
</dbReference>
<keyword evidence="2" id="KW-0472">Membrane</keyword>
<evidence type="ECO:0000256" key="2">
    <source>
        <dbReference type="SAM" id="Phobius"/>
    </source>
</evidence>
<evidence type="ECO:0000256" key="1">
    <source>
        <dbReference type="SAM" id="MobiDB-lite"/>
    </source>
</evidence>
<name>A0A5N6N4H8_9ASTR</name>
<keyword evidence="2" id="KW-1133">Transmembrane helix</keyword>
<sequence>MVVRPAEEEGDDGGWRRSGASGRRRLTKKKCFWDAAAGGVGGFLTITLFENMVMRGFVRVRVFKSKRIEGNTKILKG</sequence>
<dbReference type="EMBL" id="SZYD01000013">
    <property type="protein sequence ID" value="KAD4384733.1"/>
    <property type="molecule type" value="Genomic_DNA"/>
</dbReference>
<feature type="region of interest" description="Disordered" evidence="1">
    <location>
        <begin position="1"/>
        <end position="25"/>
    </location>
</feature>
<protein>
    <submittedName>
        <fullName evidence="3">Uncharacterized protein</fullName>
    </submittedName>
</protein>
<accession>A0A5N6N4H8</accession>
<gene>
    <name evidence="3" type="ORF">E3N88_24901</name>
</gene>
<reference evidence="3 4" key="1">
    <citation type="submission" date="2019-05" db="EMBL/GenBank/DDBJ databases">
        <title>Mikania micrantha, genome provides insights into the molecular mechanism of rapid growth.</title>
        <authorList>
            <person name="Liu B."/>
        </authorList>
    </citation>
    <scope>NUCLEOTIDE SEQUENCE [LARGE SCALE GENOMIC DNA]</scope>
    <source>
        <strain evidence="3">NLD-2019</strain>
        <tissue evidence="3">Leaf</tissue>
    </source>
</reference>
<evidence type="ECO:0000313" key="4">
    <source>
        <dbReference type="Proteomes" id="UP000326396"/>
    </source>
</evidence>